<evidence type="ECO:0000313" key="3">
    <source>
        <dbReference type="Proteomes" id="UP000321039"/>
    </source>
</evidence>
<protein>
    <submittedName>
        <fullName evidence="2">Transposase</fullName>
    </submittedName>
</protein>
<evidence type="ECO:0000259" key="1">
    <source>
        <dbReference type="Pfam" id="PF01609"/>
    </source>
</evidence>
<comment type="caution">
    <text evidence="2">The sequence shown here is derived from an EMBL/GenBank/DDBJ whole genome shotgun (WGS) entry which is preliminary data.</text>
</comment>
<sequence length="76" mass="8896">MTDDERAKNRNKSRVRARVEHQFGIIKRQFGFNKVRYRGLAKNAYRLFVACALRNLVIAKKTLLGRRRMELQGSCA</sequence>
<reference evidence="2 3" key="1">
    <citation type="submission" date="2019-08" db="EMBL/GenBank/DDBJ databases">
        <title>Parahaliea maris sp. nov., isolated from the surface seawater.</title>
        <authorList>
            <person name="Liu Y."/>
        </authorList>
    </citation>
    <scope>NUCLEOTIDE SEQUENCE [LARGE SCALE GENOMIC DNA]</scope>
    <source>
        <strain evidence="2 3">HSLHS9</strain>
    </source>
</reference>
<dbReference type="Pfam" id="PF01609">
    <property type="entry name" value="DDE_Tnp_1"/>
    <property type="match status" value="1"/>
</dbReference>
<dbReference type="EMBL" id="VRZA01000002">
    <property type="protein sequence ID" value="TXS95931.1"/>
    <property type="molecule type" value="Genomic_DNA"/>
</dbReference>
<dbReference type="InterPro" id="IPR002559">
    <property type="entry name" value="Transposase_11"/>
</dbReference>
<dbReference type="RefSeq" id="WP_148067995.1">
    <property type="nucleotide sequence ID" value="NZ_VRZA01000002.1"/>
</dbReference>
<dbReference type="GO" id="GO:0004803">
    <property type="term" value="F:transposase activity"/>
    <property type="evidence" value="ECO:0007669"/>
    <property type="project" value="InterPro"/>
</dbReference>
<dbReference type="AlphaFoldDB" id="A0A5C9A9J3"/>
<dbReference type="PANTHER" id="PTHR35604">
    <property type="entry name" value="TRANSPOSASE INSH FOR INSERTION SEQUENCE ELEMENT IS5A-RELATED"/>
    <property type="match status" value="1"/>
</dbReference>
<evidence type="ECO:0000313" key="2">
    <source>
        <dbReference type="EMBL" id="TXS95931.1"/>
    </source>
</evidence>
<name>A0A5C9A9J3_9GAMM</name>
<dbReference type="Proteomes" id="UP000321039">
    <property type="component" value="Unassembled WGS sequence"/>
</dbReference>
<organism evidence="2 3">
    <name type="scientific">Parahaliea maris</name>
    <dbReference type="NCBI Taxonomy" id="2716870"/>
    <lineage>
        <taxon>Bacteria</taxon>
        <taxon>Pseudomonadati</taxon>
        <taxon>Pseudomonadota</taxon>
        <taxon>Gammaproteobacteria</taxon>
        <taxon>Cellvibrionales</taxon>
        <taxon>Halieaceae</taxon>
        <taxon>Parahaliea</taxon>
    </lineage>
</organism>
<keyword evidence="3" id="KW-1185">Reference proteome</keyword>
<gene>
    <name evidence="2" type="ORF">FV139_08195</name>
</gene>
<dbReference type="PANTHER" id="PTHR35604:SF2">
    <property type="entry name" value="TRANSPOSASE INSH FOR INSERTION SEQUENCE ELEMENT IS5A-RELATED"/>
    <property type="match status" value="1"/>
</dbReference>
<dbReference type="GO" id="GO:0003677">
    <property type="term" value="F:DNA binding"/>
    <property type="evidence" value="ECO:0007669"/>
    <property type="project" value="InterPro"/>
</dbReference>
<proteinExistence type="predicted"/>
<dbReference type="GO" id="GO:0006313">
    <property type="term" value="P:DNA transposition"/>
    <property type="evidence" value="ECO:0007669"/>
    <property type="project" value="InterPro"/>
</dbReference>
<feature type="domain" description="Transposase IS4-like" evidence="1">
    <location>
        <begin position="2"/>
        <end position="56"/>
    </location>
</feature>
<accession>A0A5C9A9J3</accession>